<proteinExistence type="predicted"/>
<feature type="chain" id="PRO_5017651176" evidence="1">
    <location>
        <begin position="27"/>
        <end position="182"/>
    </location>
</feature>
<comment type="caution">
    <text evidence="2">The sequence shown here is derived from an EMBL/GenBank/DDBJ whole genome shotgun (WGS) entry which is preliminary data.</text>
</comment>
<dbReference type="OrthoDB" id="6227457at2"/>
<sequence>MNTKLKGITSAAAVSMIGLCFAVSHAAPTLNHAQQLHDKAQNKAQTEKYVVYQQVAIKYAPTSLPQHKHHQNLLSNSGTTFLVTDPLFHTPAFAQRFDKPLLQVPIVRVPIGMKRIGAETELKPKPPKTNDFLTLATVLNDKLQQLIAKFTHSSPSYSVNEHGQMALNKPSNETCKGKKARF</sequence>
<evidence type="ECO:0000313" key="2">
    <source>
        <dbReference type="EMBL" id="REL27867.1"/>
    </source>
</evidence>
<dbReference type="AlphaFoldDB" id="A0A3E0TU29"/>
<protein>
    <submittedName>
        <fullName evidence="2">Uncharacterized protein</fullName>
    </submittedName>
</protein>
<dbReference type="Proteomes" id="UP000256478">
    <property type="component" value="Unassembled WGS sequence"/>
</dbReference>
<feature type="signal peptide" evidence="1">
    <location>
        <begin position="1"/>
        <end position="26"/>
    </location>
</feature>
<dbReference type="RefSeq" id="WP_116008933.1">
    <property type="nucleotide sequence ID" value="NZ_QUOU01000001.1"/>
</dbReference>
<reference evidence="2 3" key="1">
    <citation type="submission" date="2018-08" db="EMBL/GenBank/DDBJ databases">
        <title>Thalassotalea euphylliae genome.</title>
        <authorList>
            <person name="Summers S."/>
            <person name="Rice S.A."/>
            <person name="Freckelton M.L."/>
            <person name="Nedved B.T."/>
            <person name="Hadfield M.G."/>
        </authorList>
    </citation>
    <scope>NUCLEOTIDE SEQUENCE [LARGE SCALE GENOMIC DNA]</scope>
    <source>
        <strain evidence="2 3">H1</strain>
    </source>
</reference>
<keyword evidence="1" id="KW-0732">Signal</keyword>
<gene>
    <name evidence="2" type="ORF">DXX93_15760</name>
</gene>
<dbReference type="EMBL" id="QUOU01000001">
    <property type="protein sequence ID" value="REL27867.1"/>
    <property type="molecule type" value="Genomic_DNA"/>
</dbReference>
<organism evidence="2 3">
    <name type="scientific">Thalassotalea euphylliae</name>
    <dbReference type="NCBI Taxonomy" id="1655234"/>
    <lineage>
        <taxon>Bacteria</taxon>
        <taxon>Pseudomonadati</taxon>
        <taxon>Pseudomonadota</taxon>
        <taxon>Gammaproteobacteria</taxon>
        <taxon>Alteromonadales</taxon>
        <taxon>Colwelliaceae</taxon>
        <taxon>Thalassotalea</taxon>
    </lineage>
</organism>
<evidence type="ECO:0000313" key="3">
    <source>
        <dbReference type="Proteomes" id="UP000256478"/>
    </source>
</evidence>
<name>A0A3E0TU29_9GAMM</name>
<evidence type="ECO:0000256" key="1">
    <source>
        <dbReference type="SAM" id="SignalP"/>
    </source>
</evidence>
<accession>A0A3E0TU29</accession>